<accession>A0A4Z1JU08</accession>
<dbReference type="SUPFAM" id="SSF47384">
    <property type="entry name" value="Homodimeric domain of signal transducing histidine kinase"/>
    <property type="match status" value="1"/>
</dbReference>
<dbReference type="InterPro" id="IPR004358">
    <property type="entry name" value="Sig_transdc_His_kin-like_C"/>
</dbReference>
<dbReference type="Gene3D" id="1.10.287.130">
    <property type="match status" value="1"/>
</dbReference>
<name>A0A4Z1JU08_9HELO</name>
<dbReference type="Pfam" id="PF00512">
    <property type="entry name" value="HisKA"/>
    <property type="match status" value="1"/>
</dbReference>
<evidence type="ECO:0000256" key="3">
    <source>
        <dbReference type="SAM" id="Coils"/>
    </source>
</evidence>
<dbReference type="PANTHER" id="PTHR43719">
    <property type="entry name" value="TWO-COMPONENT HISTIDINE KINASE"/>
    <property type="match status" value="1"/>
</dbReference>
<dbReference type="PROSITE" id="PS50109">
    <property type="entry name" value="HIS_KIN"/>
    <property type="match status" value="1"/>
</dbReference>
<feature type="domain" description="PAS" evidence="6">
    <location>
        <begin position="279"/>
        <end position="338"/>
    </location>
</feature>
<dbReference type="Pfam" id="PF00989">
    <property type="entry name" value="PAS"/>
    <property type="match status" value="1"/>
</dbReference>
<dbReference type="SUPFAM" id="SSF55874">
    <property type="entry name" value="ATPase domain of HSP90 chaperone/DNA topoisomerase II/histidine kinase"/>
    <property type="match status" value="1"/>
</dbReference>
<dbReference type="InterPro" id="IPR013767">
    <property type="entry name" value="PAS_fold"/>
</dbReference>
<evidence type="ECO:0000259" key="6">
    <source>
        <dbReference type="PROSITE" id="PS50112"/>
    </source>
</evidence>
<dbReference type="InterPro" id="IPR035965">
    <property type="entry name" value="PAS-like_dom_sf"/>
</dbReference>
<dbReference type="Gene3D" id="3.30.565.10">
    <property type="entry name" value="Histidine kinase-like ATPase, C-terminal domain"/>
    <property type="match status" value="1"/>
</dbReference>
<dbReference type="SMART" id="SM00448">
    <property type="entry name" value="REC"/>
    <property type="match status" value="1"/>
</dbReference>
<dbReference type="InterPro" id="IPR036890">
    <property type="entry name" value="HATPase_C_sf"/>
</dbReference>
<dbReference type="InterPro" id="IPR003594">
    <property type="entry name" value="HATPase_dom"/>
</dbReference>
<dbReference type="SUPFAM" id="SSF52172">
    <property type="entry name" value="CheY-like"/>
    <property type="match status" value="1"/>
</dbReference>
<feature type="domain" description="Response regulatory" evidence="5">
    <location>
        <begin position="725"/>
        <end position="838"/>
    </location>
</feature>
<dbReference type="CDD" id="cd00082">
    <property type="entry name" value="HisKA"/>
    <property type="match status" value="1"/>
</dbReference>
<dbReference type="GO" id="GO:0000155">
    <property type="term" value="F:phosphorelay sensor kinase activity"/>
    <property type="evidence" value="ECO:0007669"/>
    <property type="project" value="InterPro"/>
</dbReference>
<organism evidence="7 8">
    <name type="scientific">Botrytis elliptica</name>
    <dbReference type="NCBI Taxonomy" id="278938"/>
    <lineage>
        <taxon>Eukaryota</taxon>
        <taxon>Fungi</taxon>
        <taxon>Dikarya</taxon>
        <taxon>Ascomycota</taxon>
        <taxon>Pezizomycotina</taxon>
        <taxon>Leotiomycetes</taxon>
        <taxon>Helotiales</taxon>
        <taxon>Sclerotiniaceae</taxon>
        <taxon>Botrytis</taxon>
    </lineage>
</organism>
<feature type="coiled-coil region" evidence="3">
    <location>
        <begin position="255"/>
        <end position="289"/>
    </location>
</feature>
<dbReference type="InterPro" id="IPR003661">
    <property type="entry name" value="HisK_dim/P_dom"/>
</dbReference>
<dbReference type="InterPro" id="IPR000014">
    <property type="entry name" value="PAS"/>
</dbReference>
<dbReference type="STRING" id="278938.A0A4Z1JU08"/>
<sequence>MSGNTHPALMGKPFELAFPEIWNDIKGVFIHAETSKLAADVNEIPLMVERSGFKEETYFTGSFNPVRREDGAVAGFYNSVVEVTAQRINERRQSMLGSLEIPIGLQQGTLASRVMPHLESNPLDIPMAMLYQVDEQSSSGSTVYLRGQLGFPENHPLAVPEAKLSSCLALFPLLHKTSNNISTHSVDERFEGVEWRGHKDDFNKAHEPSTHFSILPISSADRIFGYLILGANSRRPIDDTYDQFINAIASRVSSIASALASAEETKRRADRLEKELAESERQIRYMAQNAPVGMLQLSTEGKILWANDMYYRITGHPGPEEPQYNYSFLDVLIEEDRSQTLQAWVKLHDGSSHIETTSRLKRMFVPPSGEAEHACVLSLAFPYIVNGEVKSIMACFTDISELKWAEAAEARNAEEARAAKRQQEEFIDVVSHEMRNPLSAIFQCADMISNSYKDLSHTNTLEILKSNVEAAHTIAMCASHQKRIVDDVLTLSKLKYMMLSISPHSANPAKILEQVVRMFEADLTSHDISIKTIAQPSFGANNIDLVMFDSSRVNQILINLLTNAIKFTRGEPKRKITVTYGATLVNPEKNFSKELYWVPCGDEVEDLTLNPEWGSGEPVFLTCAVTDTGVGMRAEEIPRLFTRFEQANSKTSIKYGGSGLGLFISQKLAEKQGGRIGLSSKLGQGSTFGFYVKVRRSVKPRKDIRPKLTPVSFDGSYYDGSKPMHVLLVEDNLVNQRILEKQLKKAGCIVYVANHGLEALEILRQCSCWHEPVKDAKKLDIILMDWEMPVMDGLTCSREIRALQQSGKIVRHLEIIAITANAREEQVQVALHNGILLL</sequence>
<dbReference type="CDD" id="cd17546">
    <property type="entry name" value="REC_hyHK_CKI1_RcsC-like"/>
    <property type="match status" value="1"/>
</dbReference>
<dbReference type="InterPro" id="IPR036097">
    <property type="entry name" value="HisK_dim/P_sf"/>
</dbReference>
<dbReference type="PANTHER" id="PTHR43719:SF31">
    <property type="entry name" value="HISTIDINE KINASE"/>
    <property type="match status" value="1"/>
</dbReference>
<dbReference type="Pfam" id="PF02518">
    <property type="entry name" value="HATPase_c"/>
    <property type="match status" value="1"/>
</dbReference>
<keyword evidence="8" id="KW-1185">Reference proteome</keyword>
<evidence type="ECO:0000313" key="7">
    <source>
        <dbReference type="EMBL" id="TGO77145.1"/>
    </source>
</evidence>
<feature type="domain" description="Histidine kinase" evidence="4">
    <location>
        <begin position="429"/>
        <end position="696"/>
    </location>
</feature>
<dbReference type="CDD" id="cd00130">
    <property type="entry name" value="PAS"/>
    <property type="match status" value="1"/>
</dbReference>
<evidence type="ECO:0000259" key="5">
    <source>
        <dbReference type="PROSITE" id="PS50110"/>
    </source>
</evidence>
<evidence type="ECO:0000259" key="4">
    <source>
        <dbReference type="PROSITE" id="PS50109"/>
    </source>
</evidence>
<keyword evidence="1 2" id="KW-0597">Phosphoprotein</keyword>
<dbReference type="InterPro" id="IPR011006">
    <property type="entry name" value="CheY-like_superfamily"/>
</dbReference>
<reference evidence="7 8" key="1">
    <citation type="submission" date="2017-12" db="EMBL/GenBank/DDBJ databases">
        <title>Comparative genomics of Botrytis spp.</title>
        <authorList>
            <person name="Valero-Jimenez C.A."/>
            <person name="Tapia P."/>
            <person name="Veloso J."/>
            <person name="Silva-Moreno E."/>
            <person name="Staats M."/>
            <person name="Valdes J.H."/>
            <person name="Van Kan J.A.L."/>
        </authorList>
    </citation>
    <scope>NUCLEOTIDE SEQUENCE [LARGE SCALE GENOMIC DNA]</scope>
    <source>
        <strain evidence="7 8">Be9601</strain>
    </source>
</reference>
<dbReference type="Gene3D" id="3.30.450.20">
    <property type="entry name" value="PAS domain"/>
    <property type="match status" value="2"/>
</dbReference>
<dbReference type="Pfam" id="PF00072">
    <property type="entry name" value="Response_reg"/>
    <property type="match status" value="1"/>
</dbReference>
<evidence type="ECO:0000313" key="8">
    <source>
        <dbReference type="Proteomes" id="UP000297229"/>
    </source>
</evidence>
<dbReference type="InterPro" id="IPR050956">
    <property type="entry name" value="2C_system_His_kinase"/>
</dbReference>
<dbReference type="EMBL" id="PQXM01000120">
    <property type="protein sequence ID" value="TGO77145.1"/>
    <property type="molecule type" value="Genomic_DNA"/>
</dbReference>
<keyword evidence="3" id="KW-0175">Coiled coil</keyword>
<dbReference type="SMART" id="SM00388">
    <property type="entry name" value="HisKA"/>
    <property type="match status" value="1"/>
</dbReference>
<dbReference type="SMART" id="SM00387">
    <property type="entry name" value="HATPase_c"/>
    <property type="match status" value="1"/>
</dbReference>
<dbReference type="InterPro" id="IPR005467">
    <property type="entry name" value="His_kinase_dom"/>
</dbReference>
<evidence type="ECO:0008006" key="9">
    <source>
        <dbReference type="Google" id="ProtNLM"/>
    </source>
</evidence>
<feature type="modified residue" description="4-aspartylphosphate" evidence="2">
    <location>
        <position position="785"/>
    </location>
</feature>
<dbReference type="AlphaFoldDB" id="A0A4Z1JU08"/>
<dbReference type="GO" id="GO:0006355">
    <property type="term" value="P:regulation of DNA-templated transcription"/>
    <property type="evidence" value="ECO:0007669"/>
    <property type="project" value="InterPro"/>
</dbReference>
<dbReference type="SUPFAM" id="SSF55785">
    <property type="entry name" value="PYP-like sensor domain (PAS domain)"/>
    <property type="match status" value="1"/>
</dbReference>
<dbReference type="InterPro" id="IPR001789">
    <property type="entry name" value="Sig_transdc_resp-reg_receiver"/>
</dbReference>
<dbReference type="PROSITE" id="PS50112">
    <property type="entry name" value="PAS"/>
    <property type="match status" value="1"/>
</dbReference>
<comment type="caution">
    <text evidence="7">The sequence shown here is derived from an EMBL/GenBank/DDBJ whole genome shotgun (WGS) entry which is preliminary data.</text>
</comment>
<dbReference type="Proteomes" id="UP000297229">
    <property type="component" value="Unassembled WGS sequence"/>
</dbReference>
<evidence type="ECO:0000256" key="1">
    <source>
        <dbReference type="ARBA" id="ARBA00022553"/>
    </source>
</evidence>
<proteinExistence type="predicted"/>
<dbReference type="PROSITE" id="PS50110">
    <property type="entry name" value="RESPONSE_REGULATORY"/>
    <property type="match status" value="1"/>
</dbReference>
<gene>
    <name evidence="7" type="ORF">BELL_0121g00180</name>
</gene>
<dbReference type="Gene3D" id="3.40.50.2300">
    <property type="match status" value="1"/>
</dbReference>
<dbReference type="PRINTS" id="PR00344">
    <property type="entry name" value="BCTRLSENSOR"/>
</dbReference>
<evidence type="ECO:0000256" key="2">
    <source>
        <dbReference type="PROSITE-ProRule" id="PRU00169"/>
    </source>
</evidence>
<dbReference type="SMART" id="SM00091">
    <property type="entry name" value="PAS"/>
    <property type="match status" value="1"/>
</dbReference>
<protein>
    <recommendedName>
        <fullName evidence="9">Histidine kinase</fullName>
    </recommendedName>
</protein>